<reference evidence="2" key="1">
    <citation type="submission" date="2025-08" db="UniProtKB">
        <authorList>
            <consortium name="Ensembl"/>
        </authorList>
    </citation>
    <scope>IDENTIFICATION</scope>
</reference>
<dbReference type="GeneTree" id="ENSGT00980000199132"/>
<dbReference type="OMA" id="VIPNVFC"/>
<evidence type="ECO:0000313" key="3">
    <source>
        <dbReference type="Proteomes" id="UP000694421"/>
    </source>
</evidence>
<feature type="region of interest" description="Disordered" evidence="1">
    <location>
        <begin position="49"/>
        <end position="80"/>
    </location>
</feature>
<protein>
    <submittedName>
        <fullName evidence="2">Uncharacterized protein</fullName>
    </submittedName>
</protein>
<proteinExistence type="predicted"/>
<reference evidence="2" key="2">
    <citation type="submission" date="2025-09" db="UniProtKB">
        <authorList>
            <consortium name="Ensembl"/>
        </authorList>
    </citation>
    <scope>IDENTIFICATION</scope>
</reference>
<dbReference type="Ensembl" id="ENSSMRT00000017515.1">
    <property type="protein sequence ID" value="ENSSMRP00000015028.1"/>
    <property type="gene ID" value="ENSSMRG00000011701.1"/>
</dbReference>
<feature type="compositionally biased region" description="Acidic residues" evidence="1">
    <location>
        <begin position="61"/>
        <end position="74"/>
    </location>
</feature>
<evidence type="ECO:0000313" key="2">
    <source>
        <dbReference type="Ensembl" id="ENSSMRP00000015028.1"/>
    </source>
</evidence>
<accession>A0A8D0C6P7</accession>
<keyword evidence="3" id="KW-1185">Reference proteome</keyword>
<dbReference type="AlphaFoldDB" id="A0A8D0C6P7"/>
<name>A0A8D0C6P7_SALMN</name>
<dbReference type="Proteomes" id="UP000694421">
    <property type="component" value="Unplaced"/>
</dbReference>
<sequence length="118" mass="12684">MHVEQGGRADEEELQHPVTDVRDGEGQVVADVGTARLLGVADKVRLLIPPHGLPSQAQDQNAEDEEDGQPDLADDAPVTHLVLEDQKEMGITKGPDKNAQKCNVLELGGNFSELPVET</sequence>
<feature type="region of interest" description="Disordered" evidence="1">
    <location>
        <begin position="1"/>
        <end position="27"/>
    </location>
</feature>
<evidence type="ECO:0000256" key="1">
    <source>
        <dbReference type="SAM" id="MobiDB-lite"/>
    </source>
</evidence>
<organism evidence="2 3">
    <name type="scientific">Salvator merianae</name>
    <name type="common">Argentine black and white tegu</name>
    <name type="synonym">Tupinambis merianae</name>
    <dbReference type="NCBI Taxonomy" id="96440"/>
    <lineage>
        <taxon>Eukaryota</taxon>
        <taxon>Metazoa</taxon>
        <taxon>Chordata</taxon>
        <taxon>Craniata</taxon>
        <taxon>Vertebrata</taxon>
        <taxon>Euteleostomi</taxon>
        <taxon>Lepidosauria</taxon>
        <taxon>Squamata</taxon>
        <taxon>Bifurcata</taxon>
        <taxon>Unidentata</taxon>
        <taxon>Episquamata</taxon>
        <taxon>Laterata</taxon>
        <taxon>Teiioidea</taxon>
        <taxon>Teiidae</taxon>
        <taxon>Salvator</taxon>
    </lineage>
</organism>